<dbReference type="InterPro" id="IPR050259">
    <property type="entry name" value="SDR"/>
</dbReference>
<gene>
    <name evidence="3" type="ORF">MGWOODY_XGa773</name>
</gene>
<dbReference type="GO" id="GO:0004316">
    <property type="term" value="F:3-oxoacyl-[acyl-carrier-protein] reductase (NADPH) activity"/>
    <property type="evidence" value="ECO:0007669"/>
    <property type="project" value="UniProtKB-EC"/>
</dbReference>
<dbReference type="EC" id="1.1.1.100" evidence="3"/>
<dbReference type="Pfam" id="PF13561">
    <property type="entry name" value="adh_short_C2"/>
    <property type="match status" value="1"/>
</dbReference>
<accession>A0A160TX12</accession>
<reference evidence="3" key="1">
    <citation type="submission" date="2015-10" db="EMBL/GenBank/DDBJ databases">
        <authorList>
            <person name="Gilbert D.G."/>
        </authorList>
    </citation>
    <scope>NUCLEOTIDE SEQUENCE</scope>
</reference>
<dbReference type="Gene3D" id="3.40.50.720">
    <property type="entry name" value="NAD(P)-binding Rossmann-like Domain"/>
    <property type="match status" value="1"/>
</dbReference>
<proteinExistence type="inferred from homology"/>
<dbReference type="AlphaFoldDB" id="A0A160TX12"/>
<name>A0A160TX12_9ZZZZ</name>
<dbReference type="EMBL" id="CZRL01000104">
    <property type="protein sequence ID" value="CUS54429.1"/>
    <property type="molecule type" value="Genomic_DNA"/>
</dbReference>
<dbReference type="PROSITE" id="PS00061">
    <property type="entry name" value="ADH_SHORT"/>
    <property type="match status" value="1"/>
</dbReference>
<dbReference type="InterPro" id="IPR036291">
    <property type="entry name" value="NAD(P)-bd_dom_sf"/>
</dbReference>
<dbReference type="GO" id="GO:0032787">
    <property type="term" value="P:monocarboxylic acid metabolic process"/>
    <property type="evidence" value="ECO:0007669"/>
    <property type="project" value="UniProtKB-ARBA"/>
</dbReference>
<comment type="similarity">
    <text evidence="1">Belongs to the short-chain dehydrogenases/reductases (SDR) family.</text>
</comment>
<dbReference type="NCBIfam" id="NF009466">
    <property type="entry name" value="PRK12826.1-2"/>
    <property type="match status" value="1"/>
</dbReference>
<evidence type="ECO:0000313" key="3">
    <source>
        <dbReference type="EMBL" id="CUS54429.1"/>
    </source>
</evidence>
<dbReference type="PRINTS" id="PR00080">
    <property type="entry name" value="SDRFAMILY"/>
</dbReference>
<dbReference type="InterPro" id="IPR020904">
    <property type="entry name" value="Sc_DH/Rdtase_CS"/>
</dbReference>
<dbReference type="SUPFAM" id="SSF51735">
    <property type="entry name" value="NAD(P)-binding Rossmann-fold domains"/>
    <property type="match status" value="1"/>
</dbReference>
<dbReference type="PANTHER" id="PTHR42879">
    <property type="entry name" value="3-OXOACYL-(ACYL-CARRIER-PROTEIN) REDUCTASE"/>
    <property type="match status" value="1"/>
</dbReference>
<keyword evidence="2 3" id="KW-0560">Oxidoreductase</keyword>
<organism evidence="3">
    <name type="scientific">hydrothermal vent metagenome</name>
    <dbReference type="NCBI Taxonomy" id="652676"/>
    <lineage>
        <taxon>unclassified sequences</taxon>
        <taxon>metagenomes</taxon>
        <taxon>ecological metagenomes</taxon>
    </lineage>
</organism>
<dbReference type="PANTHER" id="PTHR42879:SF2">
    <property type="entry name" value="3-OXOACYL-[ACYL-CARRIER-PROTEIN] REDUCTASE FABG"/>
    <property type="match status" value="1"/>
</dbReference>
<dbReference type="PRINTS" id="PR00081">
    <property type="entry name" value="GDHRDH"/>
</dbReference>
<dbReference type="InterPro" id="IPR002347">
    <property type="entry name" value="SDR_fam"/>
</dbReference>
<protein>
    <submittedName>
        <fullName evidence="3">3-oxoacyl-[acyl-carrier protein] reductase</fullName>
        <ecNumber evidence="3">1.1.1.100</ecNumber>
    </submittedName>
</protein>
<evidence type="ECO:0000256" key="2">
    <source>
        <dbReference type="ARBA" id="ARBA00023002"/>
    </source>
</evidence>
<evidence type="ECO:0000256" key="1">
    <source>
        <dbReference type="ARBA" id="ARBA00006484"/>
    </source>
</evidence>
<dbReference type="FunFam" id="3.40.50.720:FF:000173">
    <property type="entry name" value="3-oxoacyl-[acyl-carrier protein] reductase"/>
    <property type="match status" value="1"/>
</dbReference>
<sequence>MNQIDLKGRRAVVTGAAQGIGLSIAQRLLASGAHVCLWDQDAALLEETCEALAGSSVFSQVVDVTDSDAVAETAQQTATDLGGIDILVNNAGIAGPTVPSWEYPVLDWQNVIDVDLNAVYYCCRAVIPIMREQDYGRVVNVASIAGKEGNPNAAAYSAAKAGVIALTKSIAKETADLNIAVNCISPAAAKTRIFDQISQQHIDYMLSKIPRGRFVLVEEIAAMVAWMVSEENSFTTGAAFDLSGGRATY</sequence>